<dbReference type="AlphaFoldDB" id="A0A377PG01"/>
<accession>A0A377PG01</accession>
<name>A0A377PG01_HAFAL</name>
<dbReference type="EMBL" id="UGHP01000001">
    <property type="protein sequence ID" value="STQ79297.1"/>
    <property type="molecule type" value="Genomic_DNA"/>
</dbReference>
<dbReference type="Proteomes" id="UP000254821">
    <property type="component" value="Unassembled WGS sequence"/>
</dbReference>
<evidence type="ECO:0000313" key="2">
    <source>
        <dbReference type="Proteomes" id="UP000254821"/>
    </source>
</evidence>
<protein>
    <submittedName>
        <fullName evidence="1">Uncharacterized protein</fullName>
    </submittedName>
</protein>
<organism evidence="1 2">
    <name type="scientific">Hafnia alvei</name>
    <dbReference type="NCBI Taxonomy" id="569"/>
    <lineage>
        <taxon>Bacteria</taxon>
        <taxon>Pseudomonadati</taxon>
        <taxon>Pseudomonadota</taxon>
        <taxon>Gammaproteobacteria</taxon>
        <taxon>Enterobacterales</taxon>
        <taxon>Hafniaceae</taxon>
        <taxon>Hafnia</taxon>
    </lineage>
</organism>
<proteinExistence type="predicted"/>
<evidence type="ECO:0000313" key="1">
    <source>
        <dbReference type="EMBL" id="STQ79297.1"/>
    </source>
</evidence>
<reference evidence="1 2" key="1">
    <citation type="submission" date="2018-06" db="EMBL/GenBank/DDBJ databases">
        <authorList>
            <consortium name="Pathogen Informatics"/>
            <person name="Doyle S."/>
        </authorList>
    </citation>
    <scope>NUCLEOTIDE SEQUENCE [LARGE SCALE GENOMIC DNA]</scope>
    <source>
        <strain evidence="1 2">NCTC8105</strain>
    </source>
</reference>
<gene>
    <name evidence="1" type="ORF">NCTC8105_01367</name>
</gene>
<sequence length="169" mass="19023">MAITRFLLVWIVFSTKNIGGYFHQVIHRLFSALKTFLCWVLRFCNVRLVLAIARGLCFLGVLGREFRHQNPVATQNFHCLTGQKGRIDASWIAVRRKILEASATWAQNPKVLQQLAACTQQLDEAVAPLRLRKNAVILAPLHSISDVLAAMVAAGVTPGRGQRYRVFQR</sequence>